<dbReference type="EMBL" id="LFZN01000111">
    <property type="protein sequence ID" value="KXS98525.1"/>
    <property type="molecule type" value="Genomic_DNA"/>
</dbReference>
<keyword evidence="3" id="KW-1185">Reference proteome</keyword>
<evidence type="ECO:0000256" key="1">
    <source>
        <dbReference type="SAM" id="MobiDB-lite"/>
    </source>
</evidence>
<comment type="caution">
    <text evidence="2">The sequence shown here is derived from an EMBL/GenBank/DDBJ whole genome shotgun (WGS) entry which is preliminary data.</text>
</comment>
<protein>
    <submittedName>
        <fullName evidence="2">Uncharacterized protein</fullName>
    </submittedName>
</protein>
<evidence type="ECO:0000313" key="2">
    <source>
        <dbReference type="EMBL" id="KXS98525.1"/>
    </source>
</evidence>
<feature type="compositionally biased region" description="Polar residues" evidence="1">
    <location>
        <begin position="41"/>
        <end position="54"/>
    </location>
</feature>
<accession>A0A139H7T1</accession>
<dbReference type="Proteomes" id="UP000070133">
    <property type="component" value="Unassembled WGS sequence"/>
</dbReference>
<dbReference type="EMBL" id="LFZN01000111">
    <property type="protein sequence ID" value="KXS98527.1"/>
    <property type="molecule type" value="Genomic_DNA"/>
</dbReference>
<sequence>MLLGRGRDLDMLIRTTSSFVEFPTVSRRLFHQLPISQSKTLFPSSALAGSTPSSAPRRPVANSSTKKKSELFLYSPRPLGQQHPTTAPARQWLQLLPQPTH</sequence>
<feature type="region of interest" description="Disordered" evidence="1">
    <location>
        <begin position="41"/>
        <end position="89"/>
    </location>
</feature>
<proteinExistence type="predicted"/>
<gene>
    <name evidence="2" type="ORF">AC578_5515</name>
</gene>
<dbReference type="AlphaFoldDB" id="A0A139H7T1"/>
<evidence type="ECO:0000313" key="3">
    <source>
        <dbReference type="Proteomes" id="UP000070133"/>
    </source>
</evidence>
<name>A0A139H7T1_9PEZI</name>
<reference evidence="2 3" key="1">
    <citation type="submission" date="2015-07" db="EMBL/GenBank/DDBJ databases">
        <title>Comparative genomics of the Sigatoka disease complex on banana suggests a link between parallel evolutionary changes in Pseudocercospora fijiensis and Pseudocercospora eumusae and increased virulence on the banana host.</title>
        <authorList>
            <person name="Chang T.-C."/>
            <person name="Salvucci A."/>
            <person name="Crous P.W."/>
            <person name="Stergiopoulos I."/>
        </authorList>
    </citation>
    <scope>NUCLEOTIDE SEQUENCE [LARGE SCALE GENOMIC DNA]</scope>
    <source>
        <strain evidence="2 3">CBS 114824</strain>
    </source>
</reference>
<organism evidence="2 3">
    <name type="scientific">Pseudocercospora eumusae</name>
    <dbReference type="NCBI Taxonomy" id="321146"/>
    <lineage>
        <taxon>Eukaryota</taxon>
        <taxon>Fungi</taxon>
        <taxon>Dikarya</taxon>
        <taxon>Ascomycota</taxon>
        <taxon>Pezizomycotina</taxon>
        <taxon>Dothideomycetes</taxon>
        <taxon>Dothideomycetidae</taxon>
        <taxon>Mycosphaerellales</taxon>
        <taxon>Mycosphaerellaceae</taxon>
        <taxon>Pseudocercospora</taxon>
    </lineage>
</organism>